<dbReference type="SUPFAM" id="SSF102848">
    <property type="entry name" value="NSFL1 (p97 ATPase) cofactor p47, SEP domain"/>
    <property type="match status" value="1"/>
</dbReference>
<evidence type="ECO:0000313" key="3">
    <source>
        <dbReference type="Proteomes" id="UP000189703"/>
    </source>
</evidence>
<feature type="compositionally biased region" description="Low complexity" evidence="1">
    <location>
        <begin position="110"/>
        <end position="123"/>
    </location>
</feature>
<organism evidence="3 4">
    <name type="scientific">Nelumbo nucifera</name>
    <name type="common">Sacred lotus</name>
    <dbReference type="NCBI Taxonomy" id="4432"/>
    <lineage>
        <taxon>Eukaryota</taxon>
        <taxon>Viridiplantae</taxon>
        <taxon>Streptophyta</taxon>
        <taxon>Embryophyta</taxon>
        <taxon>Tracheophyta</taxon>
        <taxon>Spermatophyta</taxon>
        <taxon>Magnoliopsida</taxon>
        <taxon>Proteales</taxon>
        <taxon>Nelumbonaceae</taxon>
        <taxon>Nelumbo</taxon>
    </lineage>
</organism>
<dbReference type="KEGG" id="nnu:104594090"/>
<dbReference type="GO" id="GO:0007030">
    <property type="term" value="P:Golgi organization"/>
    <property type="evidence" value="ECO:0000318"/>
    <property type="project" value="GO_Central"/>
</dbReference>
<keyword evidence="3" id="KW-1185">Reference proteome</keyword>
<dbReference type="PANTHER" id="PTHR23333:SF20">
    <property type="entry name" value="NSFL1 COFACTOR P47"/>
    <property type="match status" value="1"/>
</dbReference>
<feature type="compositionally biased region" description="Basic and acidic residues" evidence="1">
    <location>
        <begin position="96"/>
        <end position="105"/>
    </location>
</feature>
<dbReference type="GO" id="GO:0061025">
    <property type="term" value="P:membrane fusion"/>
    <property type="evidence" value="ECO:0000318"/>
    <property type="project" value="GO_Central"/>
</dbReference>
<evidence type="ECO:0000256" key="1">
    <source>
        <dbReference type="SAM" id="MobiDB-lite"/>
    </source>
</evidence>
<feature type="region of interest" description="Disordered" evidence="1">
    <location>
        <begin position="76"/>
        <end position="137"/>
    </location>
</feature>
<feature type="compositionally biased region" description="Basic and acidic residues" evidence="1">
    <location>
        <begin position="76"/>
        <end position="85"/>
    </location>
</feature>
<dbReference type="AlphaFoldDB" id="A0A1U8Q283"/>
<dbReference type="GO" id="GO:0043161">
    <property type="term" value="P:proteasome-mediated ubiquitin-dependent protein catabolic process"/>
    <property type="evidence" value="ECO:0000318"/>
    <property type="project" value="GO_Central"/>
</dbReference>
<dbReference type="GO" id="GO:0000045">
    <property type="term" value="P:autophagosome assembly"/>
    <property type="evidence" value="ECO:0000318"/>
    <property type="project" value="GO_Central"/>
</dbReference>
<dbReference type="OrthoDB" id="843895at2759"/>
<dbReference type="Proteomes" id="UP000189703">
    <property type="component" value="Unplaced"/>
</dbReference>
<evidence type="ECO:0000259" key="2">
    <source>
        <dbReference type="SMART" id="SM00553"/>
    </source>
</evidence>
<feature type="domain" description="SEP" evidence="2">
    <location>
        <begin position="54"/>
        <end position="125"/>
    </location>
</feature>
<dbReference type="Pfam" id="PF08059">
    <property type="entry name" value="SEP"/>
    <property type="match status" value="1"/>
</dbReference>
<dbReference type="GO" id="GO:0005829">
    <property type="term" value="C:cytosol"/>
    <property type="evidence" value="ECO:0000318"/>
    <property type="project" value="GO_Central"/>
</dbReference>
<protein>
    <submittedName>
        <fullName evidence="4">Plant UBX domain-containing protein 3</fullName>
    </submittedName>
</protein>
<dbReference type="InterPro" id="IPR036241">
    <property type="entry name" value="NSFL1C_SEP_dom_sf"/>
</dbReference>
<accession>A0A1U8Q283</accession>
<dbReference type="GO" id="GO:0043130">
    <property type="term" value="F:ubiquitin binding"/>
    <property type="evidence" value="ECO:0000318"/>
    <property type="project" value="GO_Central"/>
</dbReference>
<dbReference type="PANTHER" id="PTHR23333">
    <property type="entry name" value="UBX DOMAIN CONTAINING PROTEIN"/>
    <property type="match status" value="1"/>
</dbReference>
<dbReference type="GO" id="GO:0005634">
    <property type="term" value="C:nucleus"/>
    <property type="evidence" value="ECO:0000318"/>
    <property type="project" value="GO_Central"/>
</dbReference>
<dbReference type="RefSeq" id="XP_019052722.1">
    <property type="nucleotide sequence ID" value="XM_019197177.1"/>
</dbReference>
<dbReference type="GeneID" id="104594090"/>
<reference evidence="4" key="1">
    <citation type="submission" date="2025-08" db="UniProtKB">
        <authorList>
            <consortium name="RefSeq"/>
        </authorList>
    </citation>
    <scope>IDENTIFICATION</scope>
</reference>
<dbReference type="GO" id="GO:0031468">
    <property type="term" value="P:nuclear membrane reassembly"/>
    <property type="evidence" value="ECO:0000318"/>
    <property type="project" value="GO_Central"/>
</dbReference>
<proteinExistence type="predicted"/>
<sequence>MTTLMPHRNTIPAVKEVVCSSKILLQVMMWMQYLIKLGKWEPWRDLLKTSIHLQAQEASLELGDYSMSIRKSECPKEFEPEDRRSPVQVNLKRRGEKCPEPEKCHIPFQGVGRTLGGSSSSTTAPEPTVTASAPSPI</sequence>
<evidence type="ECO:0000313" key="4">
    <source>
        <dbReference type="RefSeq" id="XP_019052722.1"/>
    </source>
</evidence>
<name>A0A1U8Q283_NELNU</name>
<dbReference type="STRING" id="4432.A0A1U8Q283"/>
<dbReference type="SMART" id="SM00553">
    <property type="entry name" value="SEP"/>
    <property type="match status" value="1"/>
</dbReference>
<gene>
    <name evidence="4" type="primary">LOC104594090</name>
</gene>
<dbReference type="InParanoid" id="A0A1U8Q283"/>
<dbReference type="InterPro" id="IPR012989">
    <property type="entry name" value="SEP_domain"/>
</dbReference>